<dbReference type="Proteomes" id="UP000184226">
    <property type="component" value="Unassembled WGS sequence"/>
</dbReference>
<proteinExistence type="predicted"/>
<organism evidence="1 2">
    <name type="scientific">Pollutimonas bauzanensis</name>
    <dbReference type="NCBI Taxonomy" id="658167"/>
    <lineage>
        <taxon>Bacteria</taxon>
        <taxon>Pseudomonadati</taxon>
        <taxon>Pseudomonadota</taxon>
        <taxon>Betaproteobacteria</taxon>
        <taxon>Burkholderiales</taxon>
        <taxon>Alcaligenaceae</taxon>
        <taxon>Pollutimonas</taxon>
    </lineage>
</organism>
<gene>
    <name evidence="1" type="ORF">SAMN04488135_10151</name>
</gene>
<dbReference type="AlphaFoldDB" id="A0A1M5LWS3"/>
<dbReference type="PANTHER" id="PTHR42741">
    <property type="entry name" value="NITROREDUCTASE FAMILY PROTEIN"/>
    <property type="match status" value="1"/>
</dbReference>
<dbReference type="PANTHER" id="PTHR42741:SF3">
    <property type="entry name" value="NITROREDUCTASE FAMILY PROTEIN"/>
    <property type="match status" value="1"/>
</dbReference>
<dbReference type="RefSeq" id="WP_073100876.1">
    <property type="nucleotide sequence ID" value="NZ_FQXE01000001.1"/>
</dbReference>
<protein>
    <submittedName>
        <fullName evidence="1">Uncharacterized protein</fullName>
    </submittedName>
</protein>
<dbReference type="STRING" id="658167.SAMN04488135_10151"/>
<keyword evidence="2" id="KW-1185">Reference proteome</keyword>
<accession>A0A1M5LWS3</accession>
<sequence>MNDITADHVAQDAILPAFQILKEIAHDQLSTAMAVRMDGDWQCGTMQVDMNLPRGRACARRAAHLPELADFERTLHIGCYFDDVIHEAFGLSGMAFQSLYGFTVGASQNGPRIQTLPAYGEIPR</sequence>
<evidence type="ECO:0000313" key="2">
    <source>
        <dbReference type="Proteomes" id="UP000184226"/>
    </source>
</evidence>
<dbReference type="EMBL" id="FQXE01000001">
    <property type="protein sequence ID" value="SHG68823.1"/>
    <property type="molecule type" value="Genomic_DNA"/>
</dbReference>
<dbReference type="OrthoDB" id="9801593at2"/>
<reference evidence="1 2" key="1">
    <citation type="submission" date="2016-11" db="EMBL/GenBank/DDBJ databases">
        <authorList>
            <person name="Jaros S."/>
            <person name="Januszkiewicz K."/>
            <person name="Wedrychowicz H."/>
        </authorList>
    </citation>
    <scope>NUCLEOTIDE SEQUENCE [LARGE SCALE GENOMIC DNA]</scope>
    <source>
        <strain evidence="1 2">CGMCC 1.10190</strain>
    </source>
</reference>
<evidence type="ECO:0000313" key="1">
    <source>
        <dbReference type="EMBL" id="SHG68823.1"/>
    </source>
</evidence>
<name>A0A1M5LWS3_9BURK</name>